<accession>A0A6A5VSW5</accession>
<dbReference type="Proteomes" id="UP000800036">
    <property type="component" value="Unassembled WGS sequence"/>
</dbReference>
<name>A0A6A5VSW5_9PLEO</name>
<keyword evidence="2" id="KW-1185">Reference proteome</keyword>
<gene>
    <name evidence="1" type="ORF">BU23DRAFT_563076</name>
</gene>
<protein>
    <submittedName>
        <fullName evidence="1">Uncharacterized protein</fullName>
    </submittedName>
</protein>
<dbReference type="OrthoDB" id="184880at2759"/>
<sequence length="121" mass="13914">MEIDRTLRYGTLEALRFFLVQKLVADRPGPSLVKWLEQVDGTNIKEKILSFKMGVAAEDEESRHETIDNIGAMVSMFAMFCSKIPGYWYTPEDFKVLADAVSREMETIGNTWKFWVVTAQK</sequence>
<dbReference type="AlphaFoldDB" id="A0A6A5VSW5"/>
<evidence type="ECO:0000313" key="1">
    <source>
        <dbReference type="EMBL" id="KAF1979680.1"/>
    </source>
</evidence>
<evidence type="ECO:0000313" key="2">
    <source>
        <dbReference type="Proteomes" id="UP000800036"/>
    </source>
</evidence>
<reference evidence="1" key="1">
    <citation type="journal article" date="2020" name="Stud. Mycol.">
        <title>101 Dothideomycetes genomes: a test case for predicting lifestyles and emergence of pathogens.</title>
        <authorList>
            <person name="Haridas S."/>
            <person name="Albert R."/>
            <person name="Binder M."/>
            <person name="Bloem J."/>
            <person name="Labutti K."/>
            <person name="Salamov A."/>
            <person name="Andreopoulos B."/>
            <person name="Baker S."/>
            <person name="Barry K."/>
            <person name="Bills G."/>
            <person name="Bluhm B."/>
            <person name="Cannon C."/>
            <person name="Castanera R."/>
            <person name="Culley D."/>
            <person name="Daum C."/>
            <person name="Ezra D."/>
            <person name="Gonzalez J."/>
            <person name="Henrissat B."/>
            <person name="Kuo A."/>
            <person name="Liang C."/>
            <person name="Lipzen A."/>
            <person name="Lutzoni F."/>
            <person name="Magnuson J."/>
            <person name="Mondo S."/>
            <person name="Nolan M."/>
            <person name="Ohm R."/>
            <person name="Pangilinan J."/>
            <person name="Park H.-J."/>
            <person name="Ramirez L."/>
            <person name="Alfaro M."/>
            <person name="Sun H."/>
            <person name="Tritt A."/>
            <person name="Yoshinaga Y."/>
            <person name="Zwiers L.-H."/>
            <person name="Turgeon B."/>
            <person name="Goodwin S."/>
            <person name="Spatafora J."/>
            <person name="Crous P."/>
            <person name="Grigoriev I."/>
        </authorList>
    </citation>
    <scope>NUCLEOTIDE SEQUENCE</scope>
    <source>
        <strain evidence="1">CBS 107.79</strain>
    </source>
</reference>
<dbReference type="EMBL" id="ML976657">
    <property type="protein sequence ID" value="KAF1979680.1"/>
    <property type="molecule type" value="Genomic_DNA"/>
</dbReference>
<proteinExistence type="predicted"/>
<organism evidence="1 2">
    <name type="scientific">Bimuria novae-zelandiae CBS 107.79</name>
    <dbReference type="NCBI Taxonomy" id="1447943"/>
    <lineage>
        <taxon>Eukaryota</taxon>
        <taxon>Fungi</taxon>
        <taxon>Dikarya</taxon>
        <taxon>Ascomycota</taxon>
        <taxon>Pezizomycotina</taxon>
        <taxon>Dothideomycetes</taxon>
        <taxon>Pleosporomycetidae</taxon>
        <taxon>Pleosporales</taxon>
        <taxon>Massarineae</taxon>
        <taxon>Didymosphaeriaceae</taxon>
        <taxon>Bimuria</taxon>
    </lineage>
</organism>